<sequence>MERTDDADDYLLETKVGYFEYLYRALLGYLLRALDELLALHRVPRADSHEMLRLERGDAGEFELLFRHGYRIAYRKDARVENADDVARVGFIDYLALGGHELLGLAQTYLFAALHMVDLRVALKASGAYAHKS</sequence>
<comment type="caution">
    <text evidence="1">The sequence shown here is derived from an EMBL/GenBank/DDBJ whole genome shotgun (WGS) entry which is preliminary data.</text>
</comment>
<dbReference type="AlphaFoldDB" id="A0A645JES9"/>
<dbReference type="EMBL" id="VSSQ01139895">
    <property type="protein sequence ID" value="MPN62208.1"/>
    <property type="molecule type" value="Genomic_DNA"/>
</dbReference>
<evidence type="ECO:0000313" key="1">
    <source>
        <dbReference type="EMBL" id="MPN62208.1"/>
    </source>
</evidence>
<accession>A0A645JES9</accession>
<gene>
    <name evidence="1" type="ORF">SDC9_209955</name>
</gene>
<protein>
    <submittedName>
        <fullName evidence="1">Uncharacterized protein</fullName>
    </submittedName>
</protein>
<proteinExistence type="predicted"/>
<reference evidence="1" key="1">
    <citation type="submission" date="2019-08" db="EMBL/GenBank/DDBJ databases">
        <authorList>
            <person name="Kucharzyk K."/>
            <person name="Murdoch R.W."/>
            <person name="Higgins S."/>
            <person name="Loffler F."/>
        </authorList>
    </citation>
    <scope>NUCLEOTIDE SEQUENCE</scope>
</reference>
<name>A0A645JES9_9ZZZZ</name>
<organism evidence="1">
    <name type="scientific">bioreactor metagenome</name>
    <dbReference type="NCBI Taxonomy" id="1076179"/>
    <lineage>
        <taxon>unclassified sequences</taxon>
        <taxon>metagenomes</taxon>
        <taxon>ecological metagenomes</taxon>
    </lineage>
</organism>